<dbReference type="EMBL" id="DS178262">
    <property type="protein sequence ID" value="EFP74167.1"/>
    <property type="molecule type" value="Genomic_DNA"/>
</dbReference>
<organism evidence="2 3">
    <name type="scientific">Puccinia graminis f. sp. tritici (strain CRL 75-36-700-3 / race SCCL)</name>
    <name type="common">Black stem rust fungus</name>
    <dbReference type="NCBI Taxonomy" id="418459"/>
    <lineage>
        <taxon>Eukaryota</taxon>
        <taxon>Fungi</taxon>
        <taxon>Dikarya</taxon>
        <taxon>Basidiomycota</taxon>
        <taxon>Pucciniomycotina</taxon>
        <taxon>Pucciniomycetes</taxon>
        <taxon>Pucciniales</taxon>
        <taxon>Pucciniaceae</taxon>
        <taxon>Puccinia</taxon>
    </lineage>
</organism>
<dbReference type="VEuPathDB" id="FungiDB:PGTG_00123"/>
<dbReference type="Proteomes" id="UP000008783">
    <property type="component" value="Unassembled WGS sequence"/>
</dbReference>
<dbReference type="HOGENOM" id="CLU_909536_0_0_1"/>
<accession>E3JQX8</accession>
<protein>
    <submittedName>
        <fullName evidence="2">Uncharacterized protein</fullName>
    </submittedName>
</protein>
<proteinExistence type="predicted"/>
<feature type="region of interest" description="Disordered" evidence="1">
    <location>
        <begin position="69"/>
        <end position="140"/>
    </location>
</feature>
<sequence length="261" mass="28574">MDLGAPISHHSWATSDPMRIDSSIGSINDTPCENCNYQHRCVWPTGSLSCHRCATLNLACRITPERQLNSQQLNSRDWPRAPMQRSTPEYGTSSASPVSEDRFGSPQTVKTTFATPSLPGSSKRQGTSQPSGKRVPARGCIPTLDARLSRLENLLGEALPNASQVLNPGKYRSGLVNNPTTIDRRWESDHSQLSMTGARTRRVSQEPPLQLPEDPLLDGAMEDALLAGQPIHQLYSCGSSSDITKKGNITTARLFLESHKK</sequence>
<feature type="compositionally biased region" description="Polar residues" evidence="1">
    <location>
        <begin position="105"/>
        <end position="131"/>
    </location>
</feature>
<dbReference type="RefSeq" id="XP_003307173.1">
    <property type="nucleotide sequence ID" value="XM_003307125.2"/>
</dbReference>
<feature type="region of interest" description="Disordered" evidence="1">
    <location>
        <begin position="188"/>
        <end position="209"/>
    </location>
</feature>
<dbReference type="InParanoid" id="E3JQX8"/>
<reference key="1">
    <citation type="submission" date="2007-01" db="EMBL/GenBank/DDBJ databases">
        <title>The Genome Sequence of Puccinia graminis f. sp. tritici Strain CRL 75-36-700-3.</title>
        <authorList>
            <consortium name="The Broad Institute Genome Sequencing Platform"/>
            <person name="Birren B."/>
            <person name="Lander E."/>
            <person name="Galagan J."/>
            <person name="Nusbaum C."/>
            <person name="Devon K."/>
            <person name="Cuomo C."/>
            <person name="Jaffe D."/>
            <person name="Butler J."/>
            <person name="Alvarez P."/>
            <person name="Gnerre S."/>
            <person name="Grabherr M."/>
            <person name="Mauceli E."/>
            <person name="Brockman W."/>
            <person name="Young S."/>
            <person name="LaButti K."/>
            <person name="Sykes S."/>
            <person name="DeCaprio D."/>
            <person name="Crawford M."/>
            <person name="Koehrsen M."/>
            <person name="Engels R."/>
            <person name="Montgomery P."/>
            <person name="Pearson M."/>
            <person name="Howarth C."/>
            <person name="Larson L."/>
            <person name="White J."/>
            <person name="Zeng Q."/>
            <person name="Kodira C."/>
            <person name="Yandava C."/>
            <person name="Alvarado L."/>
            <person name="O'Leary S."/>
            <person name="Szabo L."/>
            <person name="Dean R."/>
            <person name="Schein J."/>
        </authorList>
    </citation>
    <scope>NUCLEOTIDE SEQUENCE</scope>
    <source>
        <strain>CRL 75-36-700-3</strain>
    </source>
</reference>
<gene>
    <name evidence="2" type="ORF">PGTG_00123</name>
</gene>
<reference evidence="3" key="2">
    <citation type="journal article" date="2011" name="Proc. Natl. Acad. Sci. U.S.A.">
        <title>Obligate biotrophy features unraveled by the genomic analysis of rust fungi.</title>
        <authorList>
            <person name="Duplessis S."/>
            <person name="Cuomo C.A."/>
            <person name="Lin Y.-C."/>
            <person name="Aerts A."/>
            <person name="Tisserant E."/>
            <person name="Veneault-Fourrey C."/>
            <person name="Joly D.L."/>
            <person name="Hacquard S."/>
            <person name="Amselem J."/>
            <person name="Cantarel B.L."/>
            <person name="Chiu R."/>
            <person name="Coutinho P.M."/>
            <person name="Feau N."/>
            <person name="Field M."/>
            <person name="Frey P."/>
            <person name="Gelhaye E."/>
            <person name="Goldberg J."/>
            <person name="Grabherr M.G."/>
            <person name="Kodira C.D."/>
            <person name="Kohler A."/>
            <person name="Kuees U."/>
            <person name="Lindquist E.A."/>
            <person name="Lucas S.M."/>
            <person name="Mago R."/>
            <person name="Mauceli E."/>
            <person name="Morin E."/>
            <person name="Murat C."/>
            <person name="Pangilinan J.L."/>
            <person name="Park R."/>
            <person name="Pearson M."/>
            <person name="Quesneville H."/>
            <person name="Rouhier N."/>
            <person name="Sakthikumar S."/>
            <person name="Salamov A.A."/>
            <person name="Schmutz J."/>
            <person name="Selles B."/>
            <person name="Shapiro H."/>
            <person name="Tanguay P."/>
            <person name="Tuskan G.A."/>
            <person name="Henrissat B."/>
            <person name="Van de Peer Y."/>
            <person name="Rouze P."/>
            <person name="Ellis J.G."/>
            <person name="Dodds P.N."/>
            <person name="Schein J.E."/>
            <person name="Zhong S."/>
            <person name="Hamelin R.C."/>
            <person name="Grigoriev I.V."/>
            <person name="Szabo L.J."/>
            <person name="Martin F."/>
        </authorList>
    </citation>
    <scope>NUCLEOTIDE SEQUENCE [LARGE SCALE GENOMIC DNA]</scope>
    <source>
        <strain evidence="3">CRL 75-36-700-3 / race SCCL</strain>
    </source>
</reference>
<evidence type="ECO:0000313" key="2">
    <source>
        <dbReference type="EMBL" id="EFP74167.1"/>
    </source>
</evidence>
<keyword evidence="3" id="KW-1185">Reference proteome</keyword>
<evidence type="ECO:0000256" key="1">
    <source>
        <dbReference type="SAM" id="MobiDB-lite"/>
    </source>
</evidence>
<dbReference type="OMA" id="NASMEMN"/>
<feature type="compositionally biased region" description="Polar residues" evidence="1">
    <location>
        <begin position="84"/>
        <end position="97"/>
    </location>
</feature>
<dbReference type="KEGG" id="pgr:PGTG_00123"/>
<dbReference type="AlphaFoldDB" id="E3JQX8"/>
<name>E3JQX8_PUCGT</name>
<evidence type="ECO:0000313" key="3">
    <source>
        <dbReference type="Proteomes" id="UP000008783"/>
    </source>
</evidence>
<dbReference type="GeneID" id="10527863"/>
<dbReference type="OrthoDB" id="2506100at2759"/>